<organism evidence="3 4">
    <name type="scientific">Nesospiza acunhae</name>
    <dbReference type="NCBI Taxonomy" id="381881"/>
    <lineage>
        <taxon>Eukaryota</taxon>
        <taxon>Metazoa</taxon>
        <taxon>Chordata</taxon>
        <taxon>Craniata</taxon>
        <taxon>Vertebrata</taxon>
        <taxon>Euteleostomi</taxon>
        <taxon>Archelosauria</taxon>
        <taxon>Archosauria</taxon>
        <taxon>Dinosauria</taxon>
        <taxon>Saurischia</taxon>
        <taxon>Theropoda</taxon>
        <taxon>Coelurosauria</taxon>
        <taxon>Aves</taxon>
        <taxon>Neognathae</taxon>
        <taxon>Neoaves</taxon>
        <taxon>Telluraves</taxon>
        <taxon>Australaves</taxon>
        <taxon>Passeriformes</taxon>
        <taxon>Thraupidae</taxon>
        <taxon>Nesospiza</taxon>
    </lineage>
</organism>
<gene>
    <name evidence="3" type="primary">Cep350_2</name>
    <name evidence="3" type="ORF">NESACU_R16217</name>
</gene>
<reference evidence="3 4" key="1">
    <citation type="submission" date="2019-09" db="EMBL/GenBank/DDBJ databases">
        <title>Bird 10,000 Genomes (B10K) Project - Family phase.</title>
        <authorList>
            <person name="Zhang G."/>
        </authorList>
    </citation>
    <scope>NUCLEOTIDE SEQUENCE [LARGE SCALE GENOMIC DNA]</scope>
    <source>
        <strain evidence="3">OUT-0053</strain>
        <tissue evidence="3">Muscle</tissue>
    </source>
</reference>
<dbReference type="SUPFAM" id="SSF74924">
    <property type="entry name" value="Cap-Gly domain"/>
    <property type="match status" value="1"/>
</dbReference>
<dbReference type="PANTHER" id="PTHR13958:SF3">
    <property type="entry name" value="CAP-GLY DOMAIN-CONTAINING PROTEIN-RELATED"/>
    <property type="match status" value="1"/>
</dbReference>
<feature type="non-terminal residue" evidence="3">
    <location>
        <position position="192"/>
    </location>
</feature>
<dbReference type="PANTHER" id="PTHR13958">
    <property type="entry name" value="CENTROSOME-ASSOCIATED PROTEIN 350"/>
    <property type="match status" value="1"/>
</dbReference>
<feature type="compositionally biased region" description="Acidic residues" evidence="1">
    <location>
        <begin position="88"/>
        <end position="99"/>
    </location>
</feature>
<dbReference type="Proteomes" id="UP000549091">
    <property type="component" value="Unassembled WGS sequence"/>
</dbReference>
<dbReference type="Pfam" id="PF01302">
    <property type="entry name" value="CAP_GLY"/>
    <property type="match status" value="1"/>
</dbReference>
<dbReference type="AlphaFoldDB" id="A0A7K7S370"/>
<sequence>PLSSFETGDRVLVKQSQPGTLMFKGQTHFGSGHWAGVALDKAEGDHAGTYEGVKYFECAQHCGVFVRPDEISHLFGVNKNSSIYMGNEDSDSFHDDDDDSLKGDYEYSEDDEQRVGFAEEKAEDTNNAGGSEGKENQSGLHSALLCGKGQKFPHSNQCNCNEFLCRKNLMCLGSDKEKPELAQVKQTIFADA</sequence>
<evidence type="ECO:0000256" key="1">
    <source>
        <dbReference type="SAM" id="MobiDB-lite"/>
    </source>
</evidence>
<dbReference type="PROSITE" id="PS50245">
    <property type="entry name" value="CAP_GLY_2"/>
    <property type="match status" value="1"/>
</dbReference>
<dbReference type="Gene3D" id="2.30.30.190">
    <property type="entry name" value="CAP Gly-rich-like domain"/>
    <property type="match status" value="1"/>
</dbReference>
<name>A0A7K7S370_9PASS</name>
<dbReference type="SMART" id="SM01052">
    <property type="entry name" value="CAP_GLY"/>
    <property type="match status" value="1"/>
</dbReference>
<feature type="region of interest" description="Disordered" evidence="1">
    <location>
        <begin position="86"/>
        <end position="114"/>
    </location>
</feature>
<evidence type="ECO:0000313" key="4">
    <source>
        <dbReference type="Proteomes" id="UP000549091"/>
    </source>
</evidence>
<dbReference type="InterPro" id="IPR000938">
    <property type="entry name" value="CAP-Gly_domain"/>
</dbReference>
<feature type="domain" description="CAP-Gly" evidence="2">
    <location>
        <begin position="25"/>
        <end position="67"/>
    </location>
</feature>
<evidence type="ECO:0000259" key="2">
    <source>
        <dbReference type="PROSITE" id="PS50245"/>
    </source>
</evidence>
<keyword evidence="4" id="KW-1185">Reference proteome</keyword>
<dbReference type="EMBL" id="VZSU01002017">
    <property type="protein sequence ID" value="NWZ99004.1"/>
    <property type="molecule type" value="Genomic_DNA"/>
</dbReference>
<accession>A0A7K7S370</accession>
<dbReference type="InterPro" id="IPR036859">
    <property type="entry name" value="CAP-Gly_dom_sf"/>
</dbReference>
<proteinExistence type="predicted"/>
<protein>
    <submittedName>
        <fullName evidence="3">CE350 protein</fullName>
    </submittedName>
</protein>
<dbReference type="GO" id="GO:0005813">
    <property type="term" value="C:centrosome"/>
    <property type="evidence" value="ECO:0007669"/>
    <property type="project" value="InterPro"/>
</dbReference>
<comment type="caution">
    <text evidence="3">The sequence shown here is derived from an EMBL/GenBank/DDBJ whole genome shotgun (WGS) entry which is preliminary data.</text>
</comment>
<dbReference type="InterPro" id="IPR028750">
    <property type="entry name" value="CEP350/CC187"/>
</dbReference>
<evidence type="ECO:0000313" key="3">
    <source>
        <dbReference type="EMBL" id="NWZ99004.1"/>
    </source>
</evidence>
<dbReference type="GO" id="GO:0034453">
    <property type="term" value="P:microtubule anchoring"/>
    <property type="evidence" value="ECO:0007669"/>
    <property type="project" value="InterPro"/>
</dbReference>
<feature type="non-terminal residue" evidence="3">
    <location>
        <position position="1"/>
    </location>
</feature>
<dbReference type="GO" id="GO:0008017">
    <property type="term" value="F:microtubule binding"/>
    <property type="evidence" value="ECO:0007669"/>
    <property type="project" value="InterPro"/>
</dbReference>